<dbReference type="KEGG" id="smam:Mal15_24210"/>
<evidence type="ECO:0000256" key="1">
    <source>
        <dbReference type="SAM" id="SignalP"/>
    </source>
</evidence>
<dbReference type="AlphaFoldDB" id="A0A5B9MCX1"/>
<evidence type="ECO:0000313" key="3">
    <source>
        <dbReference type="Proteomes" id="UP000321353"/>
    </source>
</evidence>
<sequence precursor="true">MKAWIIGLVMLASASIASSAQGQYVGIDVYAPGYPVAVARPVLVPPIVYPAPVVLAPAVVAPLPPVVAPRPRYYFYTPYGGTEVRVPGRPVANTLRAIIR</sequence>
<dbReference type="Proteomes" id="UP000321353">
    <property type="component" value="Chromosome"/>
</dbReference>
<accession>A0A5B9MCX1</accession>
<keyword evidence="1" id="KW-0732">Signal</keyword>
<reference evidence="2 3" key="1">
    <citation type="submission" date="2019-02" db="EMBL/GenBank/DDBJ databases">
        <title>Planctomycetal bacteria perform biofilm scaping via a novel small molecule.</title>
        <authorList>
            <person name="Jeske O."/>
            <person name="Boedeker C."/>
            <person name="Wiegand S."/>
            <person name="Breitling P."/>
            <person name="Kallscheuer N."/>
            <person name="Jogler M."/>
            <person name="Rohde M."/>
            <person name="Petersen J."/>
            <person name="Medema M.H."/>
            <person name="Surup F."/>
            <person name="Jogler C."/>
        </authorList>
    </citation>
    <scope>NUCLEOTIDE SEQUENCE [LARGE SCALE GENOMIC DNA]</scope>
    <source>
        <strain evidence="2 3">Mal15</strain>
    </source>
</reference>
<keyword evidence="3" id="KW-1185">Reference proteome</keyword>
<name>A0A5B9MCX1_9BACT</name>
<feature type="chain" id="PRO_5022821758" evidence="1">
    <location>
        <begin position="23"/>
        <end position="100"/>
    </location>
</feature>
<gene>
    <name evidence="2" type="ORF">Mal15_24210</name>
</gene>
<dbReference type="EMBL" id="CP036264">
    <property type="protein sequence ID" value="QEF98369.1"/>
    <property type="molecule type" value="Genomic_DNA"/>
</dbReference>
<feature type="signal peptide" evidence="1">
    <location>
        <begin position="1"/>
        <end position="22"/>
    </location>
</feature>
<proteinExistence type="predicted"/>
<evidence type="ECO:0000313" key="2">
    <source>
        <dbReference type="EMBL" id="QEF98369.1"/>
    </source>
</evidence>
<protein>
    <submittedName>
        <fullName evidence="2">Uncharacterized protein</fullName>
    </submittedName>
</protein>
<dbReference type="RefSeq" id="WP_147867905.1">
    <property type="nucleotide sequence ID" value="NZ_CP036264.1"/>
</dbReference>
<organism evidence="2 3">
    <name type="scientific">Stieleria maiorica</name>
    <dbReference type="NCBI Taxonomy" id="2795974"/>
    <lineage>
        <taxon>Bacteria</taxon>
        <taxon>Pseudomonadati</taxon>
        <taxon>Planctomycetota</taxon>
        <taxon>Planctomycetia</taxon>
        <taxon>Pirellulales</taxon>
        <taxon>Pirellulaceae</taxon>
        <taxon>Stieleria</taxon>
    </lineage>
</organism>